<organism evidence="1 2">
    <name type="scientific">Populus trichocarpa</name>
    <name type="common">Western balsam poplar</name>
    <name type="synonym">Populus balsamifera subsp. trichocarpa</name>
    <dbReference type="NCBI Taxonomy" id="3694"/>
    <lineage>
        <taxon>Eukaryota</taxon>
        <taxon>Viridiplantae</taxon>
        <taxon>Streptophyta</taxon>
        <taxon>Embryophyta</taxon>
        <taxon>Tracheophyta</taxon>
        <taxon>Spermatophyta</taxon>
        <taxon>Magnoliopsida</taxon>
        <taxon>eudicotyledons</taxon>
        <taxon>Gunneridae</taxon>
        <taxon>Pentapetalae</taxon>
        <taxon>rosids</taxon>
        <taxon>fabids</taxon>
        <taxon>Malpighiales</taxon>
        <taxon>Salicaceae</taxon>
        <taxon>Saliceae</taxon>
        <taxon>Populus</taxon>
    </lineage>
</organism>
<reference evidence="1 2" key="1">
    <citation type="journal article" date="2006" name="Science">
        <title>The genome of black cottonwood, Populus trichocarpa (Torr. &amp; Gray).</title>
        <authorList>
            <person name="Tuskan G.A."/>
            <person name="Difazio S."/>
            <person name="Jansson S."/>
            <person name="Bohlmann J."/>
            <person name="Grigoriev I."/>
            <person name="Hellsten U."/>
            <person name="Putnam N."/>
            <person name="Ralph S."/>
            <person name="Rombauts S."/>
            <person name="Salamov A."/>
            <person name="Schein J."/>
            <person name="Sterck L."/>
            <person name="Aerts A."/>
            <person name="Bhalerao R.R."/>
            <person name="Bhalerao R.P."/>
            <person name="Blaudez D."/>
            <person name="Boerjan W."/>
            <person name="Brun A."/>
            <person name="Brunner A."/>
            <person name="Busov V."/>
            <person name="Campbell M."/>
            <person name="Carlson J."/>
            <person name="Chalot M."/>
            <person name="Chapman J."/>
            <person name="Chen G.L."/>
            <person name="Cooper D."/>
            <person name="Coutinho P.M."/>
            <person name="Couturier J."/>
            <person name="Covert S."/>
            <person name="Cronk Q."/>
            <person name="Cunningham R."/>
            <person name="Davis J."/>
            <person name="Degroeve S."/>
            <person name="Dejardin A."/>
            <person name="Depamphilis C."/>
            <person name="Detter J."/>
            <person name="Dirks B."/>
            <person name="Dubchak I."/>
            <person name="Duplessis S."/>
            <person name="Ehlting J."/>
            <person name="Ellis B."/>
            <person name="Gendler K."/>
            <person name="Goodstein D."/>
            <person name="Gribskov M."/>
            <person name="Grimwood J."/>
            <person name="Groover A."/>
            <person name="Gunter L."/>
            <person name="Hamberger B."/>
            <person name="Heinze B."/>
            <person name="Helariutta Y."/>
            <person name="Henrissat B."/>
            <person name="Holligan D."/>
            <person name="Holt R."/>
            <person name="Huang W."/>
            <person name="Islam-Faridi N."/>
            <person name="Jones S."/>
            <person name="Jones-Rhoades M."/>
            <person name="Jorgensen R."/>
            <person name="Joshi C."/>
            <person name="Kangasjarvi J."/>
            <person name="Karlsson J."/>
            <person name="Kelleher C."/>
            <person name="Kirkpatrick R."/>
            <person name="Kirst M."/>
            <person name="Kohler A."/>
            <person name="Kalluri U."/>
            <person name="Larimer F."/>
            <person name="Leebens-Mack J."/>
            <person name="Leple J.C."/>
            <person name="Locascio P."/>
            <person name="Lou Y."/>
            <person name="Lucas S."/>
            <person name="Martin F."/>
            <person name="Montanini B."/>
            <person name="Napoli C."/>
            <person name="Nelson D.R."/>
            <person name="Nelson C."/>
            <person name="Nieminen K."/>
            <person name="Nilsson O."/>
            <person name="Pereda V."/>
            <person name="Peter G."/>
            <person name="Philippe R."/>
            <person name="Pilate G."/>
            <person name="Poliakov A."/>
            <person name="Razumovskaya J."/>
            <person name="Richardson P."/>
            <person name="Rinaldi C."/>
            <person name="Ritland K."/>
            <person name="Rouze P."/>
            <person name="Ryaboy D."/>
            <person name="Schmutz J."/>
            <person name="Schrader J."/>
            <person name="Segerman B."/>
            <person name="Shin H."/>
            <person name="Siddiqui A."/>
            <person name="Sterky F."/>
            <person name="Terry A."/>
            <person name="Tsai C.J."/>
            <person name="Uberbacher E."/>
            <person name="Unneberg P."/>
            <person name="Vahala J."/>
            <person name="Wall K."/>
            <person name="Wessler S."/>
            <person name="Yang G."/>
            <person name="Yin T."/>
            <person name="Douglas C."/>
            <person name="Marra M."/>
            <person name="Sandberg G."/>
            <person name="Van de Peer Y."/>
            <person name="Rokhsar D."/>
        </authorList>
    </citation>
    <scope>NUCLEOTIDE SEQUENCE [LARGE SCALE GENOMIC DNA]</scope>
    <source>
        <strain evidence="2">cv. Nisqually</strain>
        <strain evidence="1">Nisqually-1</strain>
    </source>
</reference>
<dbReference type="PANTHER" id="PTHR33828">
    <property type="entry name" value="OS05G0596200 PROTEIN"/>
    <property type="match status" value="1"/>
</dbReference>
<proteinExistence type="predicted"/>
<sequence length="90" mass="10823">MGVVLYYFADWFEIKELNKKKVKKEEDSKKTKGSVAAEQNVKKRERKVYDFPGQKRDPHEERDPLRIFYETLYEQIPDSEMAQFCSLKRS</sequence>
<dbReference type="InParanoid" id="A0A3N7EGJ7"/>
<protein>
    <submittedName>
        <fullName evidence="1">Uncharacterized protein</fullName>
    </submittedName>
</protein>
<dbReference type="AlphaFoldDB" id="A0A3N7EGJ7"/>
<accession>A0A3N7EGJ7</accession>
<dbReference type="Proteomes" id="UP000006729">
    <property type="component" value="Chromosome 2"/>
</dbReference>
<name>A0A3N7EGJ7_POPTR</name>
<gene>
    <name evidence="1" type="ORF">POPTR_002G022001</name>
</gene>
<keyword evidence="2" id="KW-1185">Reference proteome</keyword>
<evidence type="ECO:0000313" key="1">
    <source>
        <dbReference type="EMBL" id="RQO86383.1"/>
    </source>
</evidence>
<reference evidence="1" key="2">
    <citation type="submission" date="2017-07" db="EMBL/GenBank/DDBJ databases">
        <title>WGS assembly of Populus trichocarpa.</title>
        <authorList>
            <person name="Tuskan G."/>
            <person name="Difazio S."/>
            <person name="Jansson S."/>
            <person name="Bohlmann J."/>
            <person name="Grigoriev I."/>
            <person name="Hellsten U."/>
            <person name="Putnam N."/>
            <person name="Ralph S."/>
            <person name="Rombauts S."/>
            <person name="Salamov A."/>
            <person name="Schein J."/>
            <person name="Sterck L."/>
            <person name="Aerts A."/>
            <person name="Bhalerao R."/>
            <person name="Bhalerao R."/>
            <person name="Blaudez D."/>
            <person name="Boerjan W."/>
            <person name="Brun A."/>
            <person name="Brunner A."/>
            <person name="Busov V."/>
            <person name="Campbell M."/>
            <person name="Carlson J."/>
            <person name="Chalot M."/>
            <person name="Chapman J."/>
            <person name="Chen G."/>
            <person name="Cooper D."/>
            <person name="Coutinho P."/>
            <person name="Couturier J."/>
            <person name="Covert S."/>
            <person name="Cronk Q."/>
            <person name="Cunningham R."/>
            <person name="Davis J."/>
            <person name="Degroeve S."/>
            <person name="Dejardin A."/>
            <person name="Depamphilis C."/>
            <person name="Detter J."/>
            <person name="Dirks B."/>
            <person name="Dubchak I."/>
            <person name="Duplessis S."/>
            <person name="Ehlting J."/>
            <person name="Ellis B."/>
            <person name="Gendler K."/>
            <person name="Goodstein D."/>
            <person name="Gribskov M."/>
            <person name="Grimwood J."/>
            <person name="Groover A."/>
            <person name="Gunter L."/>
            <person name="Hamberger B."/>
            <person name="Heinze B."/>
            <person name="Helariutta Y."/>
            <person name="Henrissat B."/>
            <person name="Holligan D."/>
            <person name="Holt R."/>
            <person name="Huang W."/>
            <person name="Islam-Faridi N."/>
            <person name="Jones S."/>
            <person name="Jones-Rhoades M."/>
            <person name="Jorgensen R."/>
            <person name="Joshi C."/>
            <person name="Kangasjarvi J."/>
            <person name="Karlsson J."/>
            <person name="Kelleher C."/>
            <person name="Kirkpatrick R."/>
            <person name="Kirst M."/>
            <person name="Kohler A."/>
            <person name="Kalluri U."/>
            <person name="Larimer F."/>
            <person name="Leebens-Mack J."/>
            <person name="Leple J."/>
            <person name="Locascio P."/>
            <person name="Lou Y."/>
            <person name="Lucas S."/>
            <person name="Martin F."/>
            <person name="Montanini B."/>
            <person name="Napoli C."/>
            <person name="Nelson D."/>
            <person name="Nelson C."/>
            <person name="Nieminen K."/>
            <person name="Nilsson O."/>
            <person name="Pereda V."/>
            <person name="Peter G."/>
            <person name="Philippe R."/>
            <person name="Pilate G."/>
            <person name="Poliakov A."/>
            <person name="Razumovskaya J."/>
            <person name="Richardson P."/>
            <person name="Rinaldi C."/>
            <person name="Ritland K."/>
            <person name="Rouze P."/>
            <person name="Ryaboy D."/>
            <person name="Schmutz J."/>
            <person name="Schrader J."/>
            <person name="Segerman B."/>
            <person name="Shin H."/>
            <person name="Siddiqui A."/>
            <person name="Sterky F."/>
            <person name="Terry A."/>
            <person name="Tsai C."/>
            <person name="Uberbacher E."/>
            <person name="Unneberg P."/>
            <person name="Vahala J."/>
            <person name="Wall K."/>
            <person name="Wessler S."/>
            <person name="Yang G."/>
            <person name="Yin T."/>
            <person name="Douglas C."/>
            <person name="Marra M."/>
            <person name="Sandberg G."/>
            <person name="Van De Peer Y."/>
            <person name="Rokhsar D."/>
        </authorList>
    </citation>
    <scope>NUCLEOTIDE SEQUENCE</scope>
    <source>
        <strain evidence="1">Nisqually-1</strain>
    </source>
</reference>
<dbReference type="STRING" id="3694.A0A3N7EGJ7"/>
<evidence type="ECO:0000313" key="2">
    <source>
        <dbReference type="Proteomes" id="UP000006729"/>
    </source>
</evidence>
<dbReference type="PANTHER" id="PTHR33828:SF2">
    <property type="entry name" value="NUCLEOLIN"/>
    <property type="match status" value="1"/>
</dbReference>
<dbReference type="EMBL" id="CM009291">
    <property type="protein sequence ID" value="RQO86383.1"/>
    <property type="molecule type" value="Genomic_DNA"/>
</dbReference>
<dbReference type="EMBL" id="CM009291">
    <property type="protein sequence ID" value="RQO86381.1"/>
    <property type="molecule type" value="Genomic_DNA"/>
</dbReference>